<keyword evidence="7 9" id="KW-1133">Transmembrane helix</keyword>
<keyword evidence="5 9" id="KW-1003">Cell membrane</keyword>
<dbReference type="GO" id="GO:0022857">
    <property type="term" value="F:transmembrane transporter activity"/>
    <property type="evidence" value="ECO:0007669"/>
    <property type="project" value="UniProtKB-UniRule"/>
</dbReference>
<comment type="subcellular location">
    <subcellularLocation>
        <location evidence="1 9">Cell membrane</location>
        <topology evidence="1 9">Multi-pass membrane protein</topology>
    </subcellularLocation>
</comment>
<comment type="similarity">
    <text evidence="2 9">Belongs to the energy-coupling factor EcfT family.</text>
</comment>
<organism evidence="10 11">
    <name type="scientific">Staphylococcus cohnii subsp. cohnii</name>
    <dbReference type="NCBI Taxonomy" id="74704"/>
    <lineage>
        <taxon>Bacteria</taxon>
        <taxon>Bacillati</taxon>
        <taxon>Bacillota</taxon>
        <taxon>Bacilli</taxon>
        <taxon>Bacillales</taxon>
        <taxon>Staphylococcaceae</taxon>
        <taxon>Staphylococcus</taxon>
        <taxon>Staphylococcus cohnii species complex</taxon>
    </lineage>
</organism>
<dbReference type="HAMAP" id="MF_01461">
    <property type="entry name" value="EcfT"/>
    <property type="match status" value="1"/>
</dbReference>
<dbReference type="GeneID" id="58096899"/>
<evidence type="ECO:0000256" key="3">
    <source>
        <dbReference type="ARBA" id="ARBA00014042"/>
    </source>
</evidence>
<dbReference type="PANTHER" id="PTHR33514">
    <property type="entry name" value="PROTEIN ABCI12, CHLOROPLASTIC"/>
    <property type="match status" value="1"/>
</dbReference>
<dbReference type="GO" id="GO:0005886">
    <property type="term" value="C:plasma membrane"/>
    <property type="evidence" value="ECO:0007669"/>
    <property type="project" value="UniProtKB-SubCell"/>
</dbReference>
<comment type="subunit">
    <text evidence="9">Forms a stable energy-coupling factor (ECF) transporter complex composed of 2 membrane-embedded substrate-binding proteins (S component), 2 ATP-binding proteins (A component) and 2 transmembrane proteins (T component).</text>
</comment>
<comment type="caution">
    <text evidence="10">The sequence shown here is derived from an EMBL/GenBank/DDBJ whole genome shotgun (WGS) entry which is preliminary data.</text>
</comment>
<feature type="transmembrane region" description="Helical" evidence="9">
    <location>
        <begin position="248"/>
        <end position="267"/>
    </location>
</feature>
<dbReference type="Proteomes" id="UP000034455">
    <property type="component" value="Unassembled WGS sequence"/>
</dbReference>
<accession>A0A0M2P351</accession>
<dbReference type="AlphaFoldDB" id="A0A0M2P351"/>
<evidence type="ECO:0000256" key="6">
    <source>
        <dbReference type="ARBA" id="ARBA00022692"/>
    </source>
</evidence>
<feature type="transmembrane region" description="Helical" evidence="9">
    <location>
        <begin position="26"/>
        <end position="53"/>
    </location>
</feature>
<dbReference type="CDD" id="cd16914">
    <property type="entry name" value="EcfT"/>
    <property type="match status" value="1"/>
</dbReference>
<gene>
    <name evidence="9" type="primary">ecfT</name>
    <name evidence="10" type="ORF">UF66_1827</name>
</gene>
<comment type="function">
    <text evidence="9">Transmembrane (T) component of an energy-coupling factor (ECF) ABC-transporter complex. Unlike classic ABC transporters this ECF transporter provides the energy necessary to transport a number of different substrates.</text>
</comment>
<evidence type="ECO:0000256" key="2">
    <source>
        <dbReference type="ARBA" id="ARBA00005660"/>
    </source>
</evidence>
<evidence type="ECO:0000256" key="7">
    <source>
        <dbReference type="ARBA" id="ARBA00022989"/>
    </source>
</evidence>
<feature type="transmembrane region" description="Helical" evidence="9">
    <location>
        <begin position="65"/>
        <end position="87"/>
    </location>
</feature>
<feature type="transmembrane region" description="Helical" evidence="9">
    <location>
        <begin position="149"/>
        <end position="168"/>
    </location>
</feature>
<dbReference type="Pfam" id="PF02361">
    <property type="entry name" value="CbiQ"/>
    <property type="match status" value="1"/>
</dbReference>
<evidence type="ECO:0000256" key="9">
    <source>
        <dbReference type="HAMAP-Rule" id="MF_01461"/>
    </source>
</evidence>
<evidence type="ECO:0000256" key="4">
    <source>
        <dbReference type="ARBA" id="ARBA00022448"/>
    </source>
</evidence>
<sequence>MRDKFIIGRYLPLDTFVHRRDPRAKLIFVFLFIILIFFAHSFITYLWLFLIIVTMMKAAHIKSWFLIKGLTPIWIFLIFTFLMHLFLTKGGMRIFELGFISIDTQGILEGVYIVLRLMFIIMVSTIMTLTTSPLDLTDAFERLLYPLKLIKVPVHLLSMMMSIALRFIPTLMNELDKIILAQKSRGSEISSGGLINRVKAFIPLLIPLFISAFQRAEDLAIAMEVRGYETNKQRTSYRQLDWQWSDSLLLISIIPIAIILFVLKYMGV</sequence>
<protein>
    <recommendedName>
        <fullName evidence="3 9">Energy-coupling factor transporter transmembrane protein EcfT</fullName>
        <shortName evidence="9">ECF transporter T component EcfT</shortName>
    </recommendedName>
</protein>
<dbReference type="PATRIC" id="fig|74704.6.peg.1872"/>
<keyword evidence="8 9" id="KW-0472">Membrane</keyword>
<dbReference type="InterPro" id="IPR024919">
    <property type="entry name" value="EcfT"/>
</dbReference>
<evidence type="ECO:0000256" key="1">
    <source>
        <dbReference type="ARBA" id="ARBA00004651"/>
    </source>
</evidence>
<evidence type="ECO:0000313" key="10">
    <source>
        <dbReference type="EMBL" id="KKI65184.1"/>
    </source>
</evidence>
<evidence type="ECO:0000313" key="11">
    <source>
        <dbReference type="Proteomes" id="UP000034455"/>
    </source>
</evidence>
<keyword evidence="4 9" id="KW-0813">Transport</keyword>
<evidence type="ECO:0000256" key="5">
    <source>
        <dbReference type="ARBA" id="ARBA00022475"/>
    </source>
</evidence>
<feature type="transmembrane region" description="Helical" evidence="9">
    <location>
        <begin position="107"/>
        <end position="129"/>
    </location>
</feature>
<dbReference type="PANTHER" id="PTHR33514:SF13">
    <property type="entry name" value="PROTEIN ABCI12, CHLOROPLASTIC"/>
    <property type="match status" value="1"/>
</dbReference>
<keyword evidence="6 9" id="KW-0812">Transmembrane</keyword>
<name>A0A0M2P351_STACC</name>
<evidence type="ECO:0000256" key="8">
    <source>
        <dbReference type="ARBA" id="ARBA00023136"/>
    </source>
</evidence>
<dbReference type="InterPro" id="IPR003339">
    <property type="entry name" value="ABC/ECF_trnsptr_transmembrane"/>
</dbReference>
<dbReference type="EMBL" id="LAKJ01000003">
    <property type="protein sequence ID" value="KKI65184.1"/>
    <property type="molecule type" value="Genomic_DNA"/>
</dbReference>
<dbReference type="RefSeq" id="WP_019468665.1">
    <property type="nucleotide sequence ID" value="NZ_BKAS01000022.1"/>
</dbReference>
<proteinExistence type="inferred from homology"/>
<reference evidence="10 11" key="1">
    <citation type="submission" date="2015-03" db="EMBL/GenBank/DDBJ databases">
        <title>Genome Assembly of Staphylococcus cohnii subsp. cohnii strain G22B2.</title>
        <authorList>
            <person name="Nair G."/>
            <person name="Kaur G."/>
            <person name="Khatri I."/>
            <person name="Singh N.K."/>
            <person name="Sathyabama S."/>
            <person name="Maurya S.K."/>
            <person name="Subramanian S."/>
            <person name="Agrewala J.N."/>
            <person name="Mayilraj S."/>
        </authorList>
    </citation>
    <scope>NUCLEOTIDE SEQUENCE [LARGE SCALE GENOMIC DNA]</scope>
    <source>
        <strain evidence="10 11">G22B2</strain>
    </source>
</reference>